<protein>
    <submittedName>
        <fullName evidence="1">Uncharacterized protein</fullName>
    </submittedName>
</protein>
<gene>
    <name evidence="1" type="ORF">CIK91_10150</name>
</gene>
<reference evidence="1 2" key="1">
    <citation type="submission" date="2017-08" db="EMBL/GenBank/DDBJ databases">
        <title>Comparative genomics of non-oral Prevotella species.</title>
        <authorList>
            <person name="Accetto T."/>
            <person name="Nograsek B."/>
            <person name="Avgustin G."/>
        </authorList>
    </citation>
    <scope>NUCLEOTIDE SEQUENCE [LARGE SCALE GENOMIC DNA]</scope>
    <source>
        <strain evidence="1 2">TC1-1</strain>
    </source>
</reference>
<sequence length="204" mass="24457">MDTKDKSLPRLMRDSSETDGKAEIVMDYVLSWTLRRAAKECDIDNKPLLRHYCRYMLGLLLEIPMSDDVIVSEVKVWKEYWNIDLWVEVALQCNGETEHHAILIENKYYTMLHNSYDDDGVPRNQLEVYKKKFDRHYADQEHDNDIWQKHYALITCIDRDDPKFESYKIAESFGFNIFSFYDLLPEATEDTESDIFNEFWLRSW</sequence>
<dbReference type="EMBL" id="NPJF01000050">
    <property type="protein sequence ID" value="OYP54172.1"/>
    <property type="molecule type" value="Genomic_DNA"/>
</dbReference>
<evidence type="ECO:0000313" key="1">
    <source>
        <dbReference type="EMBL" id="OYP54172.1"/>
    </source>
</evidence>
<comment type="caution">
    <text evidence="1">The sequence shown here is derived from an EMBL/GenBank/DDBJ whole genome shotgun (WGS) entry which is preliminary data.</text>
</comment>
<dbReference type="Proteomes" id="UP000216189">
    <property type="component" value="Unassembled WGS sequence"/>
</dbReference>
<organism evidence="1 2">
    <name type="scientific">Segatella bryantii</name>
    <name type="common">Prevotella bryantii</name>
    <dbReference type="NCBI Taxonomy" id="77095"/>
    <lineage>
        <taxon>Bacteria</taxon>
        <taxon>Pseudomonadati</taxon>
        <taxon>Bacteroidota</taxon>
        <taxon>Bacteroidia</taxon>
        <taxon>Bacteroidales</taxon>
        <taxon>Prevotellaceae</taxon>
        <taxon>Segatella</taxon>
    </lineage>
</organism>
<evidence type="ECO:0000313" key="2">
    <source>
        <dbReference type="Proteomes" id="UP000216189"/>
    </source>
</evidence>
<name>A0ABX4EFY5_SEGBR</name>
<dbReference type="RefSeq" id="WP_094448800.1">
    <property type="nucleotide sequence ID" value="NZ_CP091801.1"/>
</dbReference>
<accession>A0ABX4EFY5</accession>
<proteinExistence type="predicted"/>
<keyword evidence="2" id="KW-1185">Reference proteome</keyword>